<comment type="caution">
    <text evidence="2">The sequence shown here is derived from an EMBL/GenBank/DDBJ whole genome shotgun (WGS) entry which is preliminary data.</text>
</comment>
<dbReference type="SUPFAM" id="SSF55785">
    <property type="entry name" value="PYP-like sensor domain (PAS domain)"/>
    <property type="match status" value="1"/>
</dbReference>
<dbReference type="OrthoDB" id="9759607at2"/>
<dbReference type="InterPro" id="IPR013655">
    <property type="entry name" value="PAS_fold_3"/>
</dbReference>
<sequence length="200" mass="23658">MSENHPKFELQRPVPIDKEVSWDKTQTIMSKTDPLGRIEYANEVFIDVCGYEDYELMSQPHNIIRHPDMPKVIFKHLWDELKKGNNFHGIVKNMAKSGRYYWVITDFEVAKDENGKILNYFSRRKAVPAEVVTKYIEPLYKRLLQIETVSGVDASEKYLKGFLEEKKKTYIEYIQDIMSEYHKSTNPVKEKKGFFARFFS</sequence>
<organism evidence="2 3">
    <name type="scientific">Flavobacterium croceum DSM 17960</name>
    <dbReference type="NCBI Taxonomy" id="1121886"/>
    <lineage>
        <taxon>Bacteria</taxon>
        <taxon>Pseudomonadati</taxon>
        <taxon>Bacteroidota</taxon>
        <taxon>Flavobacteriia</taxon>
        <taxon>Flavobacteriales</taxon>
        <taxon>Flavobacteriaceae</taxon>
        <taxon>Flavobacterium</taxon>
    </lineage>
</organism>
<evidence type="ECO:0000259" key="1">
    <source>
        <dbReference type="Pfam" id="PF08447"/>
    </source>
</evidence>
<dbReference type="EMBL" id="PQNY01000013">
    <property type="protein sequence ID" value="POS01191.1"/>
    <property type="molecule type" value="Genomic_DNA"/>
</dbReference>
<name>A0A2S4N652_9FLAO</name>
<dbReference type="Gene3D" id="3.30.450.20">
    <property type="entry name" value="PAS domain"/>
    <property type="match status" value="1"/>
</dbReference>
<evidence type="ECO:0000313" key="2">
    <source>
        <dbReference type="EMBL" id="POS01191.1"/>
    </source>
</evidence>
<proteinExistence type="predicted"/>
<accession>A0A2S4N652</accession>
<dbReference type="CDD" id="cd00130">
    <property type="entry name" value="PAS"/>
    <property type="match status" value="1"/>
</dbReference>
<dbReference type="NCBIfam" id="TIGR00229">
    <property type="entry name" value="sensory_box"/>
    <property type="match status" value="1"/>
</dbReference>
<feature type="domain" description="PAS fold-3" evidence="1">
    <location>
        <begin position="39"/>
        <end position="119"/>
    </location>
</feature>
<dbReference type="Pfam" id="PF08447">
    <property type="entry name" value="PAS_3"/>
    <property type="match status" value="1"/>
</dbReference>
<dbReference type="Proteomes" id="UP000237056">
    <property type="component" value="Unassembled WGS sequence"/>
</dbReference>
<gene>
    <name evidence="2" type="ORF">Q361_11373</name>
</gene>
<dbReference type="InterPro" id="IPR000014">
    <property type="entry name" value="PAS"/>
</dbReference>
<dbReference type="AlphaFoldDB" id="A0A2S4N652"/>
<dbReference type="InterPro" id="IPR035965">
    <property type="entry name" value="PAS-like_dom_sf"/>
</dbReference>
<reference evidence="2 3" key="1">
    <citation type="submission" date="2018-01" db="EMBL/GenBank/DDBJ databases">
        <title>Genomic Encyclopedia of Type Strains, Phase I: the one thousand microbial genomes (KMG-I) project.</title>
        <authorList>
            <person name="Goeker M."/>
        </authorList>
    </citation>
    <scope>NUCLEOTIDE SEQUENCE [LARGE SCALE GENOMIC DNA]</scope>
    <source>
        <strain evidence="2 3">DSM 17960</strain>
    </source>
</reference>
<dbReference type="RefSeq" id="WP_103726680.1">
    <property type="nucleotide sequence ID" value="NZ_PQNY01000013.1"/>
</dbReference>
<protein>
    <submittedName>
        <fullName evidence="2">PAS domain S-box-containing protein</fullName>
    </submittedName>
</protein>
<evidence type="ECO:0000313" key="3">
    <source>
        <dbReference type="Proteomes" id="UP000237056"/>
    </source>
</evidence>
<keyword evidence="3" id="KW-1185">Reference proteome</keyword>